<feature type="region of interest" description="Disordered" evidence="1">
    <location>
        <begin position="1"/>
        <end position="56"/>
    </location>
</feature>
<evidence type="ECO:0000313" key="3">
    <source>
        <dbReference type="Proteomes" id="UP000070373"/>
    </source>
</evidence>
<accession>A0A133UDI5</accession>
<reference evidence="2 3" key="1">
    <citation type="journal article" date="2016" name="Sci. Rep.">
        <title>Metabolic traits of an uncultured archaeal lineage -MSBL1- from brine pools of the Red Sea.</title>
        <authorList>
            <person name="Mwirichia R."/>
            <person name="Alam I."/>
            <person name="Rashid M."/>
            <person name="Vinu M."/>
            <person name="Ba-Alawi W."/>
            <person name="Anthony Kamau A."/>
            <person name="Kamanda Ngugi D."/>
            <person name="Goker M."/>
            <person name="Klenk H.P."/>
            <person name="Bajic V."/>
            <person name="Stingl U."/>
        </authorList>
    </citation>
    <scope>NUCLEOTIDE SEQUENCE [LARGE SCALE GENOMIC DNA]</scope>
    <source>
        <strain evidence="2">SCGC-AAA259E17</strain>
    </source>
</reference>
<dbReference type="AlphaFoldDB" id="A0A133UDI5"/>
<name>A0A133UDI5_9EURY</name>
<evidence type="ECO:0000256" key="1">
    <source>
        <dbReference type="SAM" id="MobiDB-lite"/>
    </source>
</evidence>
<dbReference type="Proteomes" id="UP000070373">
    <property type="component" value="Unassembled WGS sequence"/>
</dbReference>
<proteinExistence type="predicted"/>
<organism evidence="2 3">
    <name type="scientific">candidate division MSBL1 archaeon SCGC-AAA259E17</name>
    <dbReference type="NCBI Taxonomy" id="1698263"/>
    <lineage>
        <taxon>Archaea</taxon>
        <taxon>Methanobacteriati</taxon>
        <taxon>Methanobacteriota</taxon>
        <taxon>candidate division MSBL1</taxon>
    </lineage>
</organism>
<keyword evidence="3" id="KW-1185">Reference proteome</keyword>
<feature type="compositionally biased region" description="Basic residues" evidence="1">
    <location>
        <begin position="18"/>
        <end position="28"/>
    </location>
</feature>
<comment type="caution">
    <text evidence="2">The sequence shown here is derived from an EMBL/GenBank/DDBJ whole genome shotgun (WGS) entry which is preliminary data.</text>
</comment>
<gene>
    <name evidence="2" type="ORF">AKJ64_03805</name>
</gene>
<sequence length="152" mass="17331">METKCSRRVRSTTSPIPRPKRRWKKGSQRKSEDGRAKLPGTRWKRGSIKSPRSRGGNWLTAENVEIGDEIEIKGKGRWHDQFGEGEDGKDLVLPVKANGQEFEWRLNKTQMRKMADAFGNKTGDWVGESAIIEKIVKYESLGKKGFKITAEK</sequence>
<protein>
    <submittedName>
        <fullName evidence="2">Uncharacterized protein</fullName>
    </submittedName>
</protein>
<dbReference type="EMBL" id="LHXN01000071">
    <property type="protein sequence ID" value="KXA92186.1"/>
    <property type="molecule type" value="Genomic_DNA"/>
</dbReference>
<evidence type="ECO:0000313" key="2">
    <source>
        <dbReference type="EMBL" id="KXA92186.1"/>
    </source>
</evidence>
<feature type="compositionally biased region" description="Basic residues" evidence="1">
    <location>
        <begin position="1"/>
        <end position="10"/>
    </location>
</feature>